<name>A0A939EUU0_9BACT</name>
<dbReference type="EMBL" id="JAFLQZ010000003">
    <property type="protein sequence ID" value="MBO0357632.1"/>
    <property type="molecule type" value="Genomic_DNA"/>
</dbReference>
<dbReference type="AlphaFoldDB" id="A0A939EUU0"/>
<proteinExistence type="predicted"/>
<organism evidence="1 2">
    <name type="scientific">Hymenobacter telluris</name>
    <dbReference type="NCBI Taxonomy" id="2816474"/>
    <lineage>
        <taxon>Bacteria</taxon>
        <taxon>Pseudomonadati</taxon>
        <taxon>Bacteroidota</taxon>
        <taxon>Cytophagia</taxon>
        <taxon>Cytophagales</taxon>
        <taxon>Hymenobacteraceae</taxon>
        <taxon>Hymenobacter</taxon>
    </lineage>
</organism>
<reference evidence="1" key="1">
    <citation type="submission" date="2021-03" db="EMBL/GenBank/DDBJ databases">
        <authorList>
            <person name="Kim M.K."/>
        </authorList>
    </citation>
    <scope>NUCLEOTIDE SEQUENCE</scope>
    <source>
        <strain evidence="1">BT186</strain>
    </source>
</reference>
<dbReference type="Proteomes" id="UP000664144">
    <property type="component" value="Unassembled WGS sequence"/>
</dbReference>
<gene>
    <name evidence="1" type="ORF">J0X19_06720</name>
</gene>
<comment type="caution">
    <text evidence="1">The sequence shown here is derived from an EMBL/GenBank/DDBJ whole genome shotgun (WGS) entry which is preliminary data.</text>
</comment>
<evidence type="ECO:0000313" key="2">
    <source>
        <dbReference type="Proteomes" id="UP000664144"/>
    </source>
</evidence>
<dbReference type="RefSeq" id="WP_206982952.1">
    <property type="nucleotide sequence ID" value="NZ_JAFLQZ010000003.1"/>
</dbReference>
<keyword evidence="2" id="KW-1185">Reference proteome</keyword>
<protein>
    <submittedName>
        <fullName evidence="1">Uncharacterized protein</fullName>
    </submittedName>
</protein>
<accession>A0A939EUU0</accession>
<evidence type="ECO:0000313" key="1">
    <source>
        <dbReference type="EMBL" id="MBO0357632.1"/>
    </source>
</evidence>
<sequence length="63" mass="6386">MELTALALFLASTPQALPDFTTIDGRTIPYAEGEAALHQGQAVLIGGLFVGSLSTTGTLPVAA</sequence>